<dbReference type="EMBL" id="CM031840">
    <property type="protein sequence ID" value="KAG6672709.1"/>
    <property type="molecule type" value="Genomic_DNA"/>
</dbReference>
<dbReference type="InterPro" id="IPR029063">
    <property type="entry name" value="SAM-dependent_MTases_sf"/>
</dbReference>
<dbReference type="Proteomes" id="UP000811246">
    <property type="component" value="Chromosome 16"/>
</dbReference>
<keyword evidence="2" id="KW-0489">Methyltransferase</keyword>
<feature type="region of interest" description="Disordered" evidence="4">
    <location>
        <begin position="81"/>
        <end position="102"/>
    </location>
</feature>
<sequence>MHAYMATYPRTHMAGGVLEFTKLGLHHAISDETEKGKRKAKGKGSLAFRTNCSISISKERWSSSFRSRSCVGKLKVSEAKSQEPVDSSRAEATQEEEEGDDENYRVLSAVKSSFNDILILDSSKSRILLLDSTHNVHSILYKDQKWTGSYWDEFASLPAIVPKGPIAIFGLGGGTTARLMLDLWPSLQLDGWEIDGILIDKAREYLGLSYLEKHTVAGGILNVHIGDALSQSVDVSEGYAGIVIDLFSEGKVLPQLQEVNTWLELTDRLMPKGRLMVNCGGINEVSVVTDGVPRPETSSIDGPWVQNSTIQALLKAFPEQLSWKRMPRRDGENYLALTGPLPDLASWSAMVPGPLSQSVKQWKPCAPSS</sequence>
<evidence type="ECO:0000313" key="6">
    <source>
        <dbReference type="Proteomes" id="UP000811246"/>
    </source>
</evidence>
<evidence type="ECO:0000313" key="5">
    <source>
        <dbReference type="EMBL" id="KAG6672709.1"/>
    </source>
</evidence>
<dbReference type="PANTHER" id="PTHR12176">
    <property type="entry name" value="SAM-DEPENDENT METHYLTRANSFERASE SUPERFAMILY PROTEIN"/>
    <property type="match status" value="1"/>
</dbReference>
<keyword evidence="3" id="KW-0808">Transferase</keyword>
<dbReference type="SUPFAM" id="SSF53335">
    <property type="entry name" value="S-adenosyl-L-methionine-dependent methyltransferases"/>
    <property type="match status" value="1"/>
</dbReference>
<dbReference type="AlphaFoldDB" id="A0A922A0U5"/>
<protein>
    <submittedName>
        <fullName evidence="5">Uncharacterized protein</fullName>
    </submittedName>
</protein>
<proteinExistence type="inferred from homology"/>
<reference evidence="5" key="1">
    <citation type="submission" date="2021-01" db="EMBL/GenBank/DDBJ databases">
        <authorList>
            <person name="Lovell J.T."/>
            <person name="Bentley N."/>
            <person name="Bhattarai G."/>
            <person name="Jenkins J.W."/>
            <person name="Sreedasyam A."/>
            <person name="Alarcon Y."/>
            <person name="Bock C."/>
            <person name="Boston L."/>
            <person name="Carlson J."/>
            <person name="Cervantes K."/>
            <person name="Clermont K."/>
            <person name="Krom N."/>
            <person name="Kubenka K."/>
            <person name="Mamidi S."/>
            <person name="Mattison C."/>
            <person name="Monteros M."/>
            <person name="Pisani C."/>
            <person name="Plott C."/>
            <person name="Rajasekar S."/>
            <person name="Rhein H.S."/>
            <person name="Rohla C."/>
            <person name="Song M."/>
            <person name="Hilaire R.S."/>
            <person name="Shu S."/>
            <person name="Wells L."/>
            <person name="Wang X."/>
            <person name="Webber J."/>
            <person name="Heerema R.J."/>
            <person name="Klein P."/>
            <person name="Conner P."/>
            <person name="Grauke L."/>
            <person name="Grimwood J."/>
            <person name="Schmutz J."/>
            <person name="Randall J.J."/>
        </authorList>
    </citation>
    <scope>NUCLEOTIDE SEQUENCE</scope>
    <source>
        <tissue evidence="5">Leaf</tissue>
    </source>
</reference>
<accession>A0A922A0U5</accession>
<dbReference type="OrthoDB" id="2016285at2759"/>
<evidence type="ECO:0000256" key="4">
    <source>
        <dbReference type="SAM" id="MobiDB-lite"/>
    </source>
</evidence>
<evidence type="ECO:0000256" key="2">
    <source>
        <dbReference type="ARBA" id="ARBA00022603"/>
    </source>
</evidence>
<comment type="caution">
    <text evidence="5">The sequence shown here is derived from an EMBL/GenBank/DDBJ whole genome shotgun (WGS) entry which is preliminary data.</text>
</comment>
<dbReference type="GO" id="GO:0032259">
    <property type="term" value="P:methylation"/>
    <property type="evidence" value="ECO:0007669"/>
    <property type="project" value="UniProtKB-KW"/>
</dbReference>
<gene>
    <name evidence="5" type="ORF">I3842_16G073100</name>
</gene>
<evidence type="ECO:0000256" key="3">
    <source>
        <dbReference type="ARBA" id="ARBA00022679"/>
    </source>
</evidence>
<evidence type="ECO:0000256" key="1">
    <source>
        <dbReference type="ARBA" id="ARBA00008361"/>
    </source>
</evidence>
<dbReference type="Gene3D" id="3.40.50.150">
    <property type="entry name" value="Vaccinia Virus protein VP39"/>
    <property type="match status" value="1"/>
</dbReference>
<dbReference type="PANTHER" id="PTHR12176:SF76">
    <property type="entry name" value="S-ADENOSYL-L-METHIONINE-DEPENDENT METHYLTRANSFERASES SUPERFAMILY PROTEIN"/>
    <property type="match status" value="1"/>
</dbReference>
<name>A0A922A0U5_CARIL</name>
<comment type="similarity">
    <text evidence="1">Belongs to the methyltransferase superfamily.</text>
</comment>
<dbReference type="FunFam" id="3.40.50.150:FF:000236">
    <property type="entry name" value="S-adenosyl-L-methionine-dependent methyltransferases superfamily protein"/>
    <property type="match status" value="1"/>
</dbReference>
<organism evidence="5 6">
    <name type="scientific">Carya illinoinensis</name>
    <name type="common">Pecan</name>
    <dbReference type="NCBI Taxonomy" id="32201"/>
    <lineage>
        <taxon>Eukaryota</taxon>
        <taxon>Viridiplantae</taxon>
        <taxon>Streptophyta</taxon>
        <taxon>Embryophyta</taxon>
        <taxon>Tracheophyta</taxon>
        <taxon>Spermatophyta</taxon>
        <taxon>Magnoliopsida</taxon>
        <taxon>eudicotyledons</taxon>
        <taxon>Gunneridae</taxon>
        <taxon>Pentapetalae</taxon>
        <taxon>rosids</taxon>
        <taxon>fabids</taxon>
        <taxon>Fagales</taxon>
        <taxon>Juglandaceae</taxon>
        <taxon>Carya</taxon>
    </lineage>
</organism>
<dbReference type="GO" id="GO:0008168">
    <property type="term" value="F:methyltransferase activity"/>
    <property type="evidence" value="ECO:0007669"/>
    <property type="project" value="UniProtKB-KW"/>
</dbReference>
<dbReference type="InterPro" id="IPR051419">
    <property type="entry name" value="Lys/N-term_MeTrsfase_sf"/>
</dbReference>